<dbReference type="InterPro" id="IPR050923">
    <property type="entry name" value="Cell_Proc_Reg/RNA_Proc"/>
</dbReference>
<evidence type="ECO:0000313" key="2">
    <source>
        <dbReference type="EMBL" id="PAX57954.1"/>
    </source>
</evidence>
<dbReference type="PROSITE" id="PS50006">
    <property type="entry name" value="FHA_DOMAIN"/>
    <property type="match status" value="1"/>
</dbReference>
<accession>A0A2A2TKU9</accession>
<evidence type="ECO:0000259" key="1">
    <source>
        <dbReference type="PROSITE" id="PS50006"/>
    </source>
</evidence>
<dbReference type="RefSeq" id="WP_095721314.1">
    <property type="nucleotide sequence ID" value="NZ_NTFS01000067.1"/>
</dbReference>
<dbReference type="OrthoDB" id="9816434at2"/>
<dbReference type="AlphaFoldDB" id="A0A2A2TKU9"/>
<protein>
    <submittedName>
        <fullName evidence="2">Peptide-binding protein</fullName>
    </submittedName>
</protein>
<keyword evidence="3" id="KW-1185">Reference proteome</keyword>
<feature type="domain" description="FHA" evidence="1">
    <location>
        <begin position="82"/>
        <end position="133"/>
    </location>
</feature>
<dbReference type="Pfam" id="PF00498">
    <property type="entry name" value="FHA"/>
    <property type="match status" value="1"/>
</dbReference>
<dbReference type="PANTHER" id="PTHR23308">
    <property type="entry name" value="NUCLEAR INHIBITOR OF PROTEIN PHOSPHATASE-1"/>
    <property type="match status" value="1"/>
</dbReference>
<dbReference type="InterPro" id="IPR008984">
    <property type="entry name" value="SMAD_FHA_dom_sf"/>
</dbReference>
<dbReference type="SMART" id="SM00240">
    <property type="entry name" value="FHA"/>
    <property type="match status" value="1"/>
</dbReference>
<gene>
    <name evidence="2" type="ORF">CK510_08640</name>
</gene>
<dbReference type="InterPro" id="IPR000253">
    <property type="entry name" value="FHA_dom"/>
</dbReference>
<evidence type="ECO:0000313" key="3">
    <source>
        <dbReference type="Proteomes" id="UP000218238"/>
    </source>
</evidence>
<dbReference type="Gene3D" id="2.60.200.20">
    <property type="match status" value="1"/>
</dbReference>
<dbReference type="Proteomes" id="UP000218238">
    <property type="component" value="Unassembled WGS sequence"/>
</dbReference>
<comment type="caution">
    <text evidence="2">The sequence shown here is derived from an EMBL/GenBank/DDBJ whole genome shotgun (WGS) entry which is preliminary data.</text>
</comment>
<name>A0A2A2TKU9_9CYAN</name>
<dbReference type="SUPFAM" id="SSF49879">
    <property type="entry name" value="SMAD/FHA domain"/>
    <property type="match status" value="1"/>
</dbReference>
<organism evidence="2 3">
    <name type="scientific">Brunnivagina elsteri CCALA 953</name>
    <dbReference type="NCBI Taxonomy" id="987040"/>
    <lineage>
        <taxon>Bacteria</taxon>
        <taxon>Bacillati</taxon>
        <taxon>Cyanobacteriota</taxon>
        <taxon>Cyanophyceae</taxon>
        <taxon>Nostocales</taxon>
        <taxon>Calotrichaceae</taxon>
        <taxon>Brunnivagina</taxon>
    </lineage>
</organism>
<dbReference type="EMBL" id="NTFS01000067">
    <property type="protein sequence ID" value="PAX57954.1"/>
    <property type="molecule type" value="Genomic_DNA"/>
</dbReference>
<reference evidence="2 3" key="1">
    <citation type="submission" date="2017-08" db="EMBL/GenBank/DDBJ databases">
        <title>Draft genome sequence of filamentous cyanobacterium Calothrix elsteri CCALA 953.</title>
        <authorList>
            <person name="Gagunashvili A.N."/>
            <person name="Elster J."/>
            <person name="Andresson O.S."/>
        </authorList>
    </citation>
    <scope>NUCLEOTIDE SEQUENCE [LARGE SCALE GENOMIC DNA]</scope>
    <source>
        <strain evidence="2 3">CCALA 953</strain>
    </source>
</reference>
<sequence length="240" mass="27581">MAEFVEVELERRLKLYQTFLKLYEHHSSLLDEILQLETLDQSSEAGVKSFYLQGVIDGSAAYAITNLYAGKTQTLRQPQKIWTIGRDRTSGIHLPDTYVSRRHAAIQYIDEEQSFCLIDFNSTNGSYLNGERVFQPVKLKDGDKIRLGNIVFYFFFNVKTLSLPTVAVELLMQLVPNKEREVDLASHQSSKTKVFIENSDSTMEMLKSIGYIERDFADTPASQLFHLESSPEIREYFLSQ</sequence>
<proteinExistence type="predicted"/>
<dbReference type="CDD" id="cd00060">
    <property type="entry name" value="FHA"/>
    <property type="match status" value="1"/>
</dbReference>